<feature type="region of interest" description="Disordered" evidence="1">
    <location>
        <begin position="384"/>
        <end position="404"/>
    </location>
</feature>
<dbReference type="WBParaSite" id="MhA1_Contig565.frz3.gene7">
    <property type="protein sequence ID" value="MhA1_Contig565.frz3.gene7"/>
    <property type="gene ID" value="MhA1_Contig565.frz3.gene7"/>
</dbReference>
<feature type="region of interest" description="Disordered" evidence="1">
    <location>
        <begin position="115"/>
        <end position="134"/>
    </location>
</feature>
<proteinExistence type="predicted"/>
<name>A0A1I8BSL4_MELHA</name>
<dbReference type="AlphaFoldDB" id="A0A1I8BSL4"/>
<dbReference type="Proteomes" id="UP000095281">
    <property type="component" value="Unplaced"/>
</dbReference>
<evidence type="ECO:0000313" key="2">
    <source>
        <dbReference type="Proteomes" id="UP000095281"/>
    </source>
</evidence>
<reference evidence="3" key="1">
    <citation type="submission" date="2016-11" db="UniProtKB">
        <authorList>
            <consortium name="WormBaseParasite"/>
        </authorList>
    </citation>
    <scope>IDENTIFICATION</scope>
</reference>
<accession>A0A1I8BSL4</accession>
<organism evidence="2 3">
    <name type="scientific">Meloidogyne hapla</name>
    <name type="common">Root-knot nematode worm</name>
    <dbReference type="NCBI Taxonomy" id="6305"/>
    <lineage>
        <taxon>Eukaryota</taxon>
        <taxon>Metazoa</taxon>
        <taxon>Ecdysozoa</taxon>
        <taxon>Nematoda</taxon>
        <taxon>Chromadorea</taxon>
        <taxon>Rhabditida</taxon>
        <taxon>Tylenchina</taxon>
        <taxon>Tylenchomorpha</taxon>
        <taxon>Tylenchoidea</taxon>
        <taxon>Meloidogynidae</taxon>
        <taxon>Meloidogyninae</taxon>
        <taxon>Meloidogyne</taxon>
    </lineage>
</organism>
<keyword evidence="2" id="KW-1185">Reference proteome</keyword>
<evidence type="ECO:0000313" key="3">
    <source>
        <dbReference type="WBParaSite" id="MhA1_Contig565.frz3.gene7"/>
    </source>
</evidence>
<evidence type="ECO:0000256" key="1">
    <source>
        <dbReference type="SAM" id="MobiDB-lite"/>
    </source>
</evidence>
<feature type="region of interest" description="Disordered" evidence="1">
    <location>
        <begin position="341"/>
        <end position="369"/>
    </location>
</feature>
<feature type="compositionally biased region" description="Polar residues" evidence="1">
    <location>
        <begin position="121"/>
        <end position="134"/>
    </location>
</feature>
<protein>
    <submittedName>
        <fullName evidence="3">Uncharacterized protein</fullName>
    </submittedName>
</protein>
<sequence length="404" mass="44423">MSLKTSSRSRSHLIRFVDCICSSILQNDLSIADLLEDVNNQFYLNNENEKVPIPMGVVVAFRRLYLKLKSEISALNGESSNNEEVDIHLLHLLGPHSLAKLTYWPSQERRKCSTDSHVNEIASSDSTLTKADGSMNTAAPKQLKNHEQASKNEATSHKLGLEFVEAVSISPRLPLTSTVYTQTNGFEKSKNMFDVSIQAAMPLIEQATSPVVISNEPKSLQLFEDLPNGDKSVSTLFTPSSSSNIQQSTDLSSSGQLDETKAISLLSRHGYFFALFFNNFVSNFRNRAVVYNISSDGGIVTKQPKTKSFVNSSISSGISNTDCDDEVESISICDLRSKNKELIGEDGNPSEAKNSLAEKTSNKEGTSKARTRIAETVAIRVDEEEEPSTLNQITPIPNNFELSS</sequence>
<feature type="compositionally biased region" description="Polar residues" evidence="1">
    <location>
        <begin position="388"/>
        <end position="404"/>
    </location>
</feature>